<comment type="caution">
    <text evidence="2">The sequence shown here is derived from an EMBL/GenBank/DDBJ whole genome shotgun (WGS) entry which is preliminary data.</text>
</comment>
<keyword evidence="3" id="KW-1185">Reference proteome</keyword>
<evidence type="ECO:0000313" key="2">
    <source>
        <dbReference type="EMBL" id="MEE4545257.1"/>
    </source>
</evidence>
<dbReference type="EMBL" id="JAZEWV010000026">
    <property type="protein sequence ID" value="MEE4545257.1"/>
    <property type="molecule type" value="Genomic_DNA"/>
</dbReference>
<dbReference type="SUPFAM" id="SSF56024">
    <property type="entry name" value="Phospholipase D/nuclease"/>
    <property type="match status" value="1"/>
</dbReference>
<proteinExistence type="predicted"/>
<dbReference type="RefSeq" id="WP_330798698.1">
    <property type="nucleotide sequence ID" value="NZ_JAZEWV010000026.1"/>
</dbReference>
<evidence type="ECO:0000256" key="1">
    <source>
        <dbReference type="SAM" id="MobiDB-lite"/>
    </source>
</evidence>
<evidence type="ECO:0008006" key="4">
    <source>
        <dbReference type="Google" id="ProtNLM"/>
    </source>
</evidence>
<organism evidence="2 3">
    <name type="scientific">Actinacidiphila polyblastidii</name>
    <dbReference type="NCBI Taxonomy" id="3110430"/>
    <lineage>
        <taxon>Bacteria</taxon>
        <taxon>Bacillati</taxon>
        <taxon>Actinomycetota</taxon>
        <taxon>Actinomycetes</taxon>
        <taxon>Kitasatosporales</taxon>
        <taxon>Streptomycetaceae</taxon>
        <taxon>Actinacidiphila</taxon>
    </lineage>
</organism>
<feature type="region of interest" description="Disordered" evidence="1">
    <location>
        <begin position="500"/>
        <end position="551"/>
    </location>
</feature>
<gene>
    <name evidence="2" type="ORF">V2S66_25215</name>
</gene>
<dbReference type="Proteomes" id="UP001344658">
    <property type="component" value="Unassembled WGS sequence"/>
</dbReference>
<accession>A0ABU7PJM9</accession>
<reference evidence="2 3" key="1">
    <citation type="submission" date="2023-12" db="EMBL/GenBank/DDBJ databases">
        <title>Streptomyces sp. V4-01.</title>
        <authorList>
            <person name="Somphong A."/>
            <person name="Phongsopitanun W."/>
        </authorList>
    </citation>
    <scope>NUCLEOTIDE SEQUENCE [LARGE SCALE GENOMIC DNA]</scope>
    <source>
        <strain evidence="2 3">V4-01</strain>
    </source>
</reference>
<name>A0ABU7PJM9_9ACTN</name>
<evidence type="ECO:0000313" key="3">
    <source>
        <dbReference type="Proteomes" id="UP001344658"/>
    </source>
</evidence>
<protein>
    <recommendedName>
        <fullName evidence="4">PLD phosphodiesterase domain-containing protein</fullName>
    </recommendedName>
</protein>
<sequence length="1152" mass="125562">MGAITIGVRCTVIQVRATLGYGRYVSPIELIVLKALTLNEKKGLREATPYGTDELAGMLGLGRQLTLDVISDLWHKGYVTVDLAHGQVRAAAAVREHALAGTLQQMEGAEEYPADYQLMVDGLSGTLLPFGGTTRPPSGTLQVPLPAADFAATDFTQDEVVDALHETLRHERRGHFDRQRGRAEPPPDEALGREKRVLTAHVVPPLMRGPAGHQWLTLSLTVSRDRDNDRLQMSITDSALPVELRARMVEHIEALVDAAPGQDPFAKAVRGAAESSFRKSLSLESELDRFERTLTDVALARPGTHGDRQNDLADQARRLGDLLSQRVAAEVDAEVVSSPAEHEAALTDLIRLATRQLVISCPVLGYEPLHDLLEALRGALDKEVEVVLLWGDHQRSTLPPPVANMLDELAAFAKGRLIWSRRPHRVNGCVVVADDRHALVTGFPFLAPEPSRRGRTGRDPRHRALQMGLRIDAPGPGACEPIEALLRWARRAVPDYRMSRKVRTRRSEFQPPAWADRGPDPDLPPQDASPWRPHLPDVPVAPQGADGGPATDADVDLWREAWEQYAAALRRELRGRERPWAAALLDGAHQDALWEALRKTSTRLIVSSALIGPDAFDSRFVRELEQRLDRNVSVTLAHGRQTETTGTATVSRKLLSELRESYRDRGLTLLSQATNARVLVADLEVVVGSFDLLSMGWPSAGSVNRRPSEVGLRLVDLAPRQPTLQRVVQHVLGAEPDGPGPEPEAARDDAPALVEAPTATAAQRLLGRLAALPGPAGSPAGAAVVRETVDLLTTEPGAVVSLLDTLRGHPDRADVLRVAAAHALRRHDLGDDAPRWHRWLLQDRWQCGAYLEAYVLRAALDRAETRPRLSLCLAALKRGGEGFDSAIATAALETDELLAGERPGAVAEAAALTCLCADEVLLGERRAAAREALGLLEPALAGPWRELAVLTRGHYDAGLGAVPVLQLSAELDDARYLDALRASWELLERRLSRAEAVTFRFVSGIRTHAALFHADGVYGRLRAHLDDRNTSALREWSAAHPVENVDRELDDTTLSLNSVQPLPVMMAGQRRNFVARLVEVHTAAVELVGLLNAARPTAGGELARQFPTAQALGALLPELREAATRLDGRSERALVDRALDELSDFAAWGEGR</sequence>